<comment type="caution">
    <text evidence="1">The sequence shown here is derived from an EMBL/GenBank/DDBJ whole genome shotgun (WGS) entry which is preliminary data.</text>
</comment>
<dbReference type="PANTHER" id="PTHR38791:SF5">
    <property type="entry name" value="TRANSCRIPTION FACTOR DBAG-RELATED"/>
    <property type="match status" value="1"/>
</dbReference>
<keyword evidence="2" id="KW-1185">Reference proteome</keyword>
<dbReference type="InterPro" id="IPR053175">
    <property type="entry name" value="DHMBA_Reg_Transcription_Factor"/>
</dbReference>
<evidence type="ECO:0000313" key="1">
    <source>
        <dbReference type="EMBL" id="OAA67012.1"/>
    </source>
</evidence>
<dbReference type="PANTHER" id="PTHR38791">
    <property type="entry name" value="ZN(II)2CYS6 TRANSCRIPTION FACTOR (EUROFUNG)-RELATED-RELATED"/>
    <property type="match status" value="1"/>
</dbReference>
<evidence type="ECO:0000313" key="2">
    <source>
        <dbReference type="Proteomes" id="UP000076874"/>
    </source>
</evidence>
<dbReference type="AlphaFoldDB" id="A0A162JCP2"/>
<dbReference type="EMBL" id="AZHD01000002">
    <property type="protein sequence ID" value="OAA67012.1"/>
    <property type="molecule type" value="Genomic_DNA"/>
</dbReference>
<protein>
    <submittedName>
        <fullName evidence="1">C6 zinc finger domain containing protein</fullName>
    </submittedName>
</protein>
<name>A0A162JCP2_9HYPO</name>
<accession>A0A162JCP2</accession>
<dbReference type="OrthoDB" id="5280547at2759"/>
<sequence>MPLPIIQYVSSTYCDKPTDDQLMAKLLLNLTDFINFAAYIHHKVLVDGQSDMVDLVVLAVQLEARLTAWEHSVMGKRTWRFECKVATLSLDACYKGRFHLYSDVQTARIWSYYRWARILLSEILLNFIKQCPQSVATGLARLKIGNGGAAMQSSKPKTEGTDTTNPTETFRLEALRTIRRCAEETFINNPTFWRHPCIKLSEHAEVASPLPVYGVNGGMGVAGLVPTLFHLQVAACAPGILREDLQWALSVIDTVWGYLGLGQALSLANKMRAHDERLQMQSRGLASTDDSWPSHGK</sequence>
<dbReference type="STRING" id="1081102.A0A162JCP2"/>
<organism evidence="1 2">
    <name type="scientific">Niveomyces insectorum RCEF 264</name>
    <dbReference type="NCBI Taxonomy" id="1081102"/>
    <lineage>
        <taxon>Eukaryota</taxon>
        <taxon>Fungi</taxon>
        <taxon>Dikarya</taxon>
        <taxon>Ascomycota</taxon>
        <taxon>Pezizomycotina</taxon>
        <taxon>Sordariomycetes</taxon>
        <taxon>Hypocreomycetidae</taxon>
        <taxon>Hypocreales</taxon>
        <taxon>Cordycipitaceae</taxon>
        <taxon>Niveomyces</taxon>
    </lineage>
</organism>
<reference evidence="1 2" key="1">
    <citation type="journal article" date="2016" name="Genome Biol. Evol.">
        <title>Divergent and convergent evolution of fungal pathogenicity.</title>
        <authorList>
            <person name="Shang Y."/>
            <person name="Xiao G."/>
            <person name="Zheng P."/>
            <person name="Cen K."/>
            <person name="Zhan S."/>
            <person name="Wang C."/>
        </authorList>
    </citation>
    <scope>NUCLEOTIDE SEQUENCE [LARGE SCALE GENOMIC DNA]</scope>
    <source>
        <strain evidence="1 2">RCEF 264</strain>
    </source>
</reference>
<proteinExistence type="predicted"/>
<gene>
    <name evidence="1" type="ORF">SPI_01588</name>
</gene>
<dbReference type="Proteomes" id="UP000076874">
    <property type="component" value="Unassembled WGS sequence"/>
</dbReference>